<accession>A0ABY2FD66</accession>
<keyword evidence="2" id="KW-0472">Membrane</keyword>
<feature type="region of interest" description="Disordered" evidence="1">
    <location>
        <begin position="146"/>
        <end position="172"/>
    </location>
</feature>
<dbReference type="InterPro" id="IPR008613">
    <property type="entry name" value="Excalibur_Ca-bd_domain"/>
</dbReference>
<comment type="caution">
    <text evidence="4">The sequence shown here is derived from an EMBL/GenBank/DDBJ whole genome shotgun (WGS) entry which is preliminary data.</text>
</comment>
<keyword evidence="2" id="KW-1133">Transmembrane helix</keyword>
<dbReference type="EMBL" id="SODU01000003">
    <property type="protein sequence ID" value="TDW88423.1"/>
    <property type="molecule type" value="Genomic_DNA"/>
</dbReference>
<feature type="region of interest" description="Disordered" evidence="1">
    <location>
        <begin position="195"/>
        <end position="214"/>
    </location>
</feature>
<dbReference type="Pfam" id="PF05901">
    <property type="entry name" value="Excalibur"/>
    <property type="match status" value="1"/>
</dbReference>
<evidence type="ECO:0000313" key="5">
    <source>
        <dbReference type="Proteomes" id="UP000295060"/>
    </source>
</evidence>
<organism evidence="4 5">
    <name type="scientific">Kribbella pratensis</name>
    <dbReference type="NCBI Taxonomy" id="2512112"/>
    <lineage>
        <taxon>Bacteria</taxon>
        <taxon>Bacillati</taxon>
        <taxon>Actinomycetota</taxon>
        <taxon>Actinomycetes</taxon>
        <taxon>Propionibacteriales</taxon>
        <taxon>Kribbellaceae</taxon>
        <taxon>Kribbella</taxon>
    </lineage>
</organism>
<evidence type="ECO:0000259" key="3">
    <source>
        <dbReference type="SMART" id="SM00894"/>
    </source>
</evidence>
<keyword evidence="2" id="KW-0812">Transmembrane</keyword>
<evidence type="ECO:0000313" key="4">
    <source>
        <dbReference type="EMBL" id="TDW88423.1"/>
    </source>
</evidence>
<proteinExistence type="predicted"/>
<feature type="compositionally biased region" description="Basic and acidic residues" evidence="1">
    <location>
        <begin position="203"/>
        <end position="214"/>
    </location>
</feature>
<feature type="region of interest" description="Disordered" evidence="1">
    <location>
        <begin position="1"/>
        <end position="31"/>
    </location>
</feature>
<evidence type="ECO:0000256" key="2">
    <source>
        <dbReference type="SAM" id="Phobius"/>
    </source>
</evidence>
<dbReference type="SMART" id="SM00894">
    <property type="entry name" value="Excalibur"/>
    <property type="match status" value="1"/>
</dbReference>
<dbReference type="Proteomes" id="UP000295060">
    <property type="component" value="Unassembled WGS sequence"/>
</dbReference>
<feature type="transmembrane region" description="Helical" evidence="2">
    <location>
        <begin position="64"/>
        <end position="84"/>
    </location>
</feature>
<feature type="domain" description="Excalibur calcium-binding" evidence="3">
    <location>
        <begin position="178"/>
        <end position="214"/>
    </location>
</feature>
<reference evidence="4 5" key="1">
    <citation type="submission" date="2019-03" db="EMBL/GenBank/DDBJ databases">
        <title>Genomic Encyclopedia of Type Strains, Phase III (KMG-III): the genomes of soil and plant-associated and newly described type strains.</title>
        <authorList>
            <person name="Whitman W."/>
        </authorList>
    </citation>
    <scope>NUCLEOTIDE SEQUENCE [LARGE SCALE GENOMIC DNA]</scope>
    <source>
        <strain evidence="4 5">VKMAc-2574</strain>
    </source>
</reference>
<dbReference type="RefSeq" id="WP_238175686.1">
    <property type="nucleotide sequence ID" value="NZ_SODU01000003.1"/>
</dbReference>
<evidence type="ECO:0000256" key="1">
    <source>
        <dbReference type="SAM" id="MobiDB-lite"/>
    </source>
</evidence>
<sequence>MAIFNSPPGWPAPPAPDWQPPSGWQPDPSWPPAPPGWAFWLNARGLRTRGPSGRYGAEPPVKLIAGWVAGAFAFIVILAAIGGASSPAAVSSTPGATVTVPGPTTTVAGPTVTVSGPAVTVQQTVPGPITTITQPPLPARTVTVGAPRASTSTTAPVPLARPQSPRPTRTTAAPAEVYYANCSEVRAAGKAPLYRGQPGYAAHLDRDNDGVACE</sequence>
<keyword evidence="5" id="KW-1185">Reference proteome</keyword>
<feature type="compositionally biased region" description="Pro residues" evidence="1">
    <location>
        <begin position="8"/>
        <end position="19"/>
    </location>
</feature>
<gene>
    <name evidence="4" type="ORF">EV137_6527</name>
</gene>
<protein>
    <submittedName>
        <fullName evidence="4">Excalibur calcium-binding domain-containing protein</fullName>
    </submittedName>
</protein>
<name>A0ABY2FD66_9ACTN</name>